<protein>
    <submittedName>
        <fullName evidence="1">Uncharacterized protein</fullName>
    </submittedName>
</protein>
<sequence length="81" mass="9441">MPLTLAPSFDRKFGCKGRRCRFVFVFFIFLPIPPLRPKPLDPLIPACFCTFSQVGERLFLQRSFRPQNFGRTSYCFGAFLQ</sequence>
<comment type="caution">
    <text evidence="1">The sequence shown here is derived from an EMBL/GenBank/DDBJ whole genome shotgun (WGS) entry which is preliminary data.</text>
</comment>
<evidence type="ECO:0000313" key="2">
    <source>
        <dbReference type="Proteomes" id="UP000177583"/>
    </source>
</evidence>
<dbReference type="AlphaFoldDB" id="A0A1F6GU82"/>
<name>A0A1F6GU82_9PROT</name>
<reference evidence="1 2" key="1">
    <citation type="journal article" date="2016" name="Nat. Commun.">
        <title>Thousands of microbial genomes shed light on interconnected biogeochemical processes in an aquifer system.</title>
        <authorList>
            <person name="Anantharaman K."/>
            <person name="Brown C.T."/>
            <person name="Hug L.A."/>
            <person name="Sharon I."/>
            <person name="Castelle C.J."/>
            <person name="Probst A.J."/>
            <person name="Thomas B.C."/>
            <person name="Singh A."/>
            <person name="Wilkins M.J."/>
            <person name="Karaoz U."/>
            <person name="Brodie E.L."/>
            <person name="Williams K.H."/>
            <person name="Hubbard S.S."/>
            <person name="Banfield J.F."/>
        </authorList>
    </citation>
    <scope>NUCLEOTIDE SEQUENCE [LARGE SCALE GENOMIC DNA]</scope>
</reference>
<organism evidence="1 2">
    <name type="scientific">Candidatus Lambdaproteobacteria bacterium RIFOXYD2_FULL_56_26</name>
    <dbReference type="NCBI Taxonomy" id="1817773"/>
    <lineage>
        <taxon>Bacteria</taxon>
        <taxon>Pseudomonadati</taxon>
        <taxon>Pseudomonadota</taxon>
        <taxon>Candidatus Lambdaproteobacteria</taxon>
    </lineage>
</organism>
<accession>A0A1F6GU82</accession>
<dbReference type="EMBL" id="MFNF01000029">
    <property type="protein sequence ID" value="OGH01717.1"/>
    <property type="molecule type" value="Genomic_DNA"/>
</dbReference>
<proteinExistence type="predicted"/>
<gene>
    <name evidence="1" type="ORF">A2557_09075</name>
</gene>
<evidence type="ECO:0000313" key="1">
    <source>
        <dbReference type="EMBL" id="OGH01717.1"/>
    </source>
</evidence>
<dbReference type="Proteomes" id="UP000177583">
    <property type="component" value="Unassembled WGS sequence"/>
</dbReference>